<protein>
    <submittedName>
        <fullName evidence="2">Peptidase</fullName>
    </submittedName>
</protein>
<feature type="transmembrane region" description="Helical" evidence="1">
    <location>
        <begin position="498"/>
        <end position="522"/>
    </location>
</feature>
<dbReference type="AlphaFoldDB" id="A0A177NNS9"/>
<sequence>MKKSLNWLLYETHRWLGVVLALFMFVWFASGLSIMYTTPMTQTKAQQLAHAETLEPQAGWLSLGEVWANSVGSRQAAVAKLKALPATGGETMAAAAKAKPAEELPLNIADARLVRTAGEPLWLIEDTQGNRFAFSAVDGSLREISAEQALQIARHWFAAKQPERDVKLSYLESVDNPIILRNQGALRPFHKIAGDGGEELLISARTGEVLHASARFNRGLYWVGNWIHLFKPLEAIGLGHIRHDVQLWSGLAATIACITGLIIGWLRWRPGFGGKPTYSQGRTQPYREFWFKWHFWTGLIGGTVALGWSLSGFIDTNPGKLFSEGNIAKAEASRYLGGELPTAMFDWRPGPLPETARRADIVEINWRRLGSDTVLLANARDGQRLPQTPDGVGPRFSEAALAAALQRLDGAGDSVELAVLDDYDSYYYPRHHQTQVDKPLPVVLAQFRDQAGTRVYLDPQDGRILAKLDSSRRLYRWLYSGLHHWDFGWLYYRPIWDVWMLTWVGFGVVLGASSLVIGWKRLKKTFAPKKRRRAAVQAAGPLPATLATEAAD</sequence>
<dbReference type="PANTHER" id="PTHR34219">
    <property type="entry name" value="IRON-REGULATED INNER MEMBRANE PROTEIN-RELATED"/>
    <property type="match status" value="1"/>
</dbReference>
<feature type="transmembrane region" description="Helical" evidence="1">
    <location>
        <begin position="293"/>
        <end position="314"/>
    </location>
</feature>
<dbReference type="EMBL" id="LUUJ01000051">
    <property type="protein sequence ID" value="OAI19224.1"/>
    <property type="molecule type" value="Genomic_DNA"/>
</dbReference>
<keyword evidence="1" id="KW-0472">Membrane</keyword>
<comment type="caution">
    <text evidence="2">The sequence shown here is derived from an EMBL/GenBank/DDBJ whole genome shotgun (WGS) entry which is preliminary data.</text>
</comment>
<keyword evidence="1" id="KW-0812">Transmembrane</keyword>
<dbReference type="InterPro" id="IPR005625">
    <property type="entry name" value="PepSY-ass_TM"/>
</dbReference>
<feature type="transmembrane region" description="Helical" evidence="1">
    <location>
        <begin position="247"/>
        <end position="268"/>
    </location>
</feature>
<evidence type="ECO:0000313" key="3">
    <source>
        <dbReference type="Proteomes" id="UP000077857"/>
    </source>
</evidence>
<keyword evidence="1" id="KW-1133">Transmembrane helix</keyword>
<dbReference type="RefSeq" id="WP_064039675.1">
    <property type="nucleotide sequence ID" value="NZ_LUUJ01000051.1"/>
</dbReference>
<dbReference type="Proteomes" id="UP000077857">
    <property type="component" value="Unassembled WGS sequence"/>
</dbReference>
<dbReference type="PANTHER" id="PTHR34219:SF6">
    <property type="entry name" value="BLR3280 PROTEIN"/>
    <property type="match status" value="1"/>
</dbReference>
<organism evidence="2 3">
    <name type="scientific">Methylomonas koyamae</name>
    <dbReference type="NCBI Taxonomy" id="702114"/>
    <lineage>
        <taxon>Bacteria</taxon>
        <taxon>Pseudomonadati</taxon>
        <taxon>Pseudomonadota</taxon>
        <taxon>Gammaproteobacteria</taxon>
        <taxon>Methylococcales</taxon>
        <taxon>Methylococcaceae</taxon>
        <taxon>Methylomonas</taxon>
    </lineage>
</organism>
<evidence type="ECO:0000256" key="1">
    <source>
        <dbReference type="SAM" id="Phobius"/>
    </source>
</evidence>
<dbReference type="OrthoDB" id="9760788at2"/>
<evidence type="ECO:0000313" key="2">
    <source>
        <dbReference type="EMBL" id="OAI19224.1"/>
    </source>
</evidence>
<proteinExistence type="predicted"/>
<accession>A0A177NNS9</accession>
<feature type="transmembrane region" description="Helical" evidence="1">
    <location>
        <begin position="15"/>
        <end position="36"/>
    </location>
</feature>
<gene>
    <name evidence="2" type="ORF">A1507_07970</name>
</gene>
<dbReference type="Pfam" id="PF03929">
    <property type="entry name" value="PepSY_TM"/>
    <property type="match status" value="1"/>
</dbReference>
<name>A0A177NNS9_9GAMM</name>
<reference evidence="2 3" key="1">
    <citation type="submission" date="2016-03" db="EMBL/GenBank/DDBJ databases">
        <authorList>
            <person name="Ploux O."/>
        </authorList>
    </citation>
    <scope>NUCLEOTIDE SEQUENCE [LARGE SCALE GENOMIC DNA]</scope>
    <source>
        <strain evidence="2 3">R-45378</strain>
    </source>
</reference>